<organism evidence="2 3">
    <name type="scientific">Commensalibacter intestini</name>
    <dbReference type="NCBI Taxonomy" id="479936"/>
    <lineage>
        <taxon>Bacteria</taxon>
        <taxon>Pseudomonadati</taxon>
        <taxon>Pseudomonadota</taxon>
        <taxon>Alphaproteobacteria</taxon>
        <taxon>Acetobacterales</taxon>
        <taxon>Acetobacteraceae</taxon>
    </lineage>
</organism>
<dbReference type="CDD" id="cd06259">
    <property type="entry name" value="YdcF-like"/>
    <property type="match status" value="1"/>
</dbReference>
<dbReference type="Gene3D" id="3.40.50.620">
    <property type="entry name" value="HUPs"/>
    <property type="match status" value="1"/>
</dbReference>
<protein>
    <recommendedName>
        <fullName evidence="1">DUF218 domain-containing protein</fullName>
    </recommendedName>
</protein>
<evidence type="ECO:0000313" key="2">
    <source>
        <dbReference type="EMBL" id="OUI78160.1"/>
    </source>
</evidence>
<dbReference type="Proteomes" id="UP000194946">
    <property type="component" value="Unassembled WGS sequence"/>
</dbReference>
<feature type="domain" description="DUF218" evidence="1">
    <location>
        <begin position="26"/>
        <end position="152"/>
    </location>
</feature>
<dbReference type="EMBL" id="JOPB01000007">
    <property type="protein sequence ID" value="OUI78160.1"/>
    <property type="molecule type" value="Genomic_DNA"/>
</dbReference>
<proteinExistence type="predicted"/>
<sequence length="178" mass="20225">MVLVIYVLTMLYIIMGGLKDHLFKADLIVVLGTKVEMDGKPSQGLQARLDEAIHVYQQGFAPCILVSGGKGKEGYSEPRVMADYLMAHGIPKQVISEDEEGFNTRATARNTVQYMRDHHLKSVIIVTQYFHIPRTRLAFKDEGIQEIGQASPLYTSWRDFFSVPREMLGYPAYLFHLK</sequence>
<dbReference type="InterPro" id="IPR003848">
    <property type="entry name" value="DUF218"/>
</dbReference>
<dbReference type="InterPro" id="IPR014729">
    <property type="entry name" value="Rossmann-like_a/b/a_fold"/>
</dbReference>
<dbReference type="Pfam" id="PF02698">
    <property type="entry name" value="DUF218"/>
    <property type="match status" value="1"/>
</dbReference>
<dbReference type="GO" id="GO:0005886">
    <property type="term" value="C:plasma membrane"/>
    <property type="evidence" value="ECO:0007669"/>
    <property type="project" value="TreeGrafter"/>
</dbReference>
<comment type="caution">
    <text evidence="2">The sequence shown here is derived from an EMBL/GenBank/DDBJ whole genome shotgun (WGS) entry which is preliminary data.</text>
</comment>
<name>A0A251ZU18_9PROT</name>
<dbReference type="InterPro" id="IPR051599">
    <property type="entry name" value="Cell_Envelope_Assoc"/>
</dbReference>
<dbReference type="PANTHER" id="PTHR30336">
    <property type="entry name" value="INNER MEMBRANE PROTEIN, PROBABLE PERMEASE"/>
    <property type="match status" value="1"/>
</dbReference>
<dbReference type="AlphaFoldDB" id="A0A251ZU18"/>
<dbReference type="PANTHER" id="PTHR30336:SF20">
    <property type="entry name" value="DUF218 DOMAIN-CONTAINING PROTEIN"/>
    <property type="match status" value="1"/>
</dbReference>
<gene>
    <name evidence="2" type="ORF">HK18_08895</name>
</gene>
<reference evidence="3" key="1">
    <citation type="submission" date="2014-06" db="EMBL/GenBank/DDBJ databases">
        <authorList>
            <person name="Winans N.J."/>
            <person name="Newell P.D."/>
            <person name="Douglas A.E."/>
        </authorList>
    </citation>
    <scope>NUCLEOTIDE SEQUENCE [LARGE SCALE GENOMIC DNA]</scope>
    <source>
        <strain evidence="3">DmL_052</strain>
    </source>
</reference>
<accession>A0A251ZU18</accession>
<evidence type="ECO:0000313" key="3">
    <source>
        <dbReference type="Proteomes" id="UP000194946"/>
    </source>
</evidence>
<keyword evidence="3" id="KW-1185">Reference proteome</keyword>
<evidence type="ECO:0000259" key="1">
    <source>
        <dbReference type="Pfam" id="PF02698"/>
    </source>
</evidence>